<feature type="transmembrane region" description="Helical" evidence="10">
    <location>
        <begin position="92"/>
        <end position="111"/>
    </location>
</feature>
<keyword evidence="6" id="KW-0059">Arsenical resistance</keyword>
<evidence type="ECO:0000256" key="6">
    <source>
        <dbReference type="ARBA" id="ARBA00022849"/>
    </source>
</evidence>
<dbReference type="OrthoDB" id="5290400at2"/>
<reference evidence="11 12" key="1">
    <citation type="submission" date="2019-06" db="EMBL/GenBank/DDBJ databases">
        <authorList>
            <person name="Livingstone P."/>
            <person name="Whitworth D."/>
        </authorList>
    </citation>
    <scope>NUCLEOTIDE SEQUENCE [LARGE SCALE GENOMIC DNA]</scope>
    <source>
        <strain evidence="11 12">AM401</strain>
    </source>
</reference>
<keyword evidence="8 9" id="KW-0472">Membrane</keyword>
<protein>
    <submittedName>
        <fullName evidence="11">ACR3 family arsenite efflux transporter</fullName>
    </submittedName>
</protein>
<evidence type="ECO:0000256" key="4">
    <source>
        <dbReference type="ARBA" id="ARBA00022475"/>
    </source>
</evidence>
<evidence type="ECO:0000256" key="10">
    <source>
        <dbReference type="SAM" id="Phobius"/>
    </source>
</evidence>
<evidence type="ECO:0000256" key="9">
    <source>
        <dbReference type="PIRNR" id="PIRNR005508"/>
    </source>
</evidence>
<evidence type="ECO:0000256" key="8">
    <source>
        <dbReference type="ARBA" id="ARBA00023136"/>
    </source>
</evidence>
<evidence type="ECO:0000256" key="7">
    <source>
        <dbReference type="ARBA" id="ARBA00022989"/>
    </source>
</evidence>
<feature type="transmembrane region" description="Helical" evidence="10">
    <location>
        <begin position="230"/>
        <end position="248"/>
    </location>
</feature>
<feature type="transmembrane region" description="Helical" evidence="10">
    <location>
        <begin position="117"/>
        <end position="139"/>
    </location>
</feature>
<dbReference type="GO" id="GO:0015105">
    <property type="term" value="F:arsenite transmembrane transporter activity"/>
    <property type="evidence" value="ECO:0007669"/>
    <property type="project" value="TreeGrafter"/>
</dbReference>
<evidence type="ECO:0000256" key="5">
    <source>
        <dbReference type="ARBA" id="ARBA00022692"/>
    </source>
</evidence>
<keyword evidence="4 9" id="KW-1003">Cell membrane</keyword>
<organism evidence="11 12">
    <name type="scientific">Myxococcus llanfairpwllgwyngyllgogerychwyrndrobwllllantysiliogogogochensis</name>
    <dbReference type="NCBI Taxonomy" id="2590453"/>
    <lineage>
        <taxon>Bacteria</taxon>
        <taxon>Pseudomonadati</taxon>
        <taxon>Myxococcota</taxon>
        <taxon>Myxococcia</taxon>
        <taxon>Myxococcales</taxon>
        <taxon>Cystobacterineae</taxon>
        <taxon>Myxococcaceae</taxon>
        <taxon>Myxococcus</taxon>
    </lineage>
</organism>
<keyword evidence="3 9" id="KW-0813">Transport</keyword>
<dbReference type="InterPro" id="IPR002657">
    <property type="entry name" value="BilAc:Na_symport/Acr3"/>
</dbReference>
<feature type="transmembrane region" description="Helical" evidence="10">
    <location>
        <begin position="54"/>
        <end position="71"/>
    </location>
</feature>
<proteinExistence type="inferred from homology"/>
<dbReference type="NCBIfam" id="TIGR00832">
    <property type="entry name" value="acr3"/>
    <property type="match status" value="1"/>
</dbReference>
<evidence type="ECO:0000256" key="3">
    <source>
        <dbReference type="ARBA" id="ARBA00022448"/>
    </source>
</evidence>
<dbReference type="Pfam" id="PF01758">
    <property type="entry name" value="SBF"/>
    <property type="match status" value="1"/>
</dbReference>
<comment type="similarity">
    <text evidence="2 9">Belongs to the arsenical resistance-3 (ACR3) (TC 2.A.59) family.</text>
</comment>
<keyword evidence="7 9" id="KW-1133">Transmembrane helix</keyword>
<comment type="caution">
    <text evidence="11">The sequence shown here is derived from an EMBL/GenBank/DDBJ whole genome shotgun (WGS) entry which is preliminary data.</text>
</comment>
<feature type="transmembrane region" description="Helical" evidence="10">
    <location>
        <begin position="293"/>
        <end position="316"/>
    </location>
</feature>
<dbReference type="Gene3D" id="1.20.1530.20">
    <property type="match status" value="1"/>
</dbReference>
<sequence>MTATTAPDSIVKKLSVIDRFLPVWIFAAMGLGIGLGRAFPDLGARLDTVRLDTVSLPIAIGLLWMMYPVLAKVRYGELGRLRARGKLFTTSLVLNWVVGPVLMFALAWLFLPDLPHYRNGLVLIGLARCIAMVLIWNMLACGSNEVAAVLVALNSVFQILFYSVLGWLFLTVIPGWLGADVAAFDVSMWSIAKSVLIFLGVPLVAGALTRIGLTRLKGEAWYEQRFLPRLGPTALIGLLYTIVLMFAMQGEKITRLPLDVVRISLPLVVYFAIMFTSAFFLSRKLGFSYEETASLSFTAAGNNFELAIAVAVGVFGMASGEALAGVVGPLIEVPALIALVYLSLWLRRRLFPGAGEAVLPRRFEGKTPASGPGGAHP</sequence>
<evidence type="ECO:0000256" key="1">
    <source>
        <dbReference type="ARBA" id="ARBA00004651"/>
    </source>
</evidence>
<dbReference type="InterPro" id="IPR038770">
    <property type="entry name" value="Na+/solute_symporter_sf"/>
</dbReference>
<evidence type="ECO:0000313" key="11">
    <source>
        <dbReference type="EMBL" id="TQF15489.1"/>
    </source>
</evidence>
<dbReference type="InterPro" id="IPR004706">
    <property type="entry name" value="Arsenical-R_Acr3"/>
</dbReference>
<dbReference type="PANTHER" id="PTHR43057:SF1">
    <property type="entry name" value="ARSENICAL-RESISTANCE PROTEIN 3"/>
    <property type="match status" value="1"/>
</dbReference>
<dbReference type="GO" id="GO:0015297">
    <property type="term" value="F:antiporter activity"/>
    <property type="evidence" value="ECO:0007669"/>
    <property type="project" value="UniProtKB-UniRule"/>
</dbReference>
<evidence type="ECO:0000256" key="2">
    <source>
        <dbReference type="ARBA" id="ARBA00010110"/>
    </source>
</evidence>
<feature type="transmembrane region" description="Helical" evidence="10">
    <location>
        <begin position="146"/>
        <end position="170"/>
    </location>
</feature>
<name>A0A540X2K9_9BACT</name>
<keyword evidence="5 9" id="KW-0812">Transmembrane</keyword>
<comment type="subcellular location">
    <subcellularLocation>
        <location evidence="1 9">Cell membrane</location>
        <topology evidence="1 9">Multi-pass membrane protein</topology>
    </subcellularLocation>
</comment>
<dbReference type="RefSeq" id="WP_141642831.1">
    <property type="nucleotide sequence ID" value="NZ_VIFM01000042.1"/>
</dbReference>
<dbReference type="EMBL" id="VIFM01000042">
    <property type="protein sequence ID" value="TQF15489.1"/>
    <property type="molecule type" value="Genomic_DNA"/>
</dbReference>
<dbReference type="PIRSF" id="PIRSF005508">
    <property type="entry name" value="Acr3"/>
    <property type="match status" value="1"/>
</dbReference>
<dbReference type="GO" id="GO:0046685">
    <property type="term" value="P:response to arsenic-containing substance"/>
    <property type="evidence" value="ECO:0007669"/>
    <property type="project" value="UniProtKB-KW"/>
</dbReference>
<feature type="transmembrane region" description="Helical" evidence="10">
    <location>
        <begin position="190"/>
        <end position="209"/>
    </location>
</feature>
<dbReference type="PANTHER" id="PTHR43057">
    <property type="entry name" value="ARSENITE EFFLUX TRANSPORTER"/>
    <property type="match status" value="1"/>
</dbReference>
<dbReference type="Proteomes" id="UP000315369">
    <property type="component" value="Unassembled WGS sequence"/>
</dbReference>
<keyword evidence="12" id="KW-1185">Reference proteome</keyword>
<dbReference type="GO" id="GO:0015104">
    <property type="term" value="F:antimonite transmembrane transporter activity"/>
    <property type="evidence" value="ECO:0007669"/>
    <property type="project" value="TreeGrafter"/>
</dbReference>
<dbReference type="GO" id="GO:0005886">
    <property type="term" value="C:plasma membrane"/>
    <property type="evidence" value="ECO:0007669"/>
    <property type="project" value="UniProtKB-SubCell"/>
</dbReference>
<dbReference type="AlphaFoldDB" id="A0A540X2K9"/>
<evidence type="ECO:0000313" key="12">
    <source>
        <dbReference type="Proteomes" id="UP000315369"/>
    </source>
</evidence>
<feature type="transmembrane region" description="Helical" evidence="10">
    <location>
        <begin position="322"/>
        <end position="342"/>
    </location>
</feature>
<feature type="transmembrane region" description="Helical" evidence="10">
    <location>
        <begin position="260"/>
        <end position="281"/>
    </location>
</feature>
<dbReference type="FunFam" id="1.20.1530.20:FF:000009">
    <property type="entry name" value="Arsenite transporter, ACR3 family"/>
    <property type="match status" value="1"/>
</dbReference>
<gene>
    <name evidence="11" type="primary">arsB</name>
    <name evidence="11" type="ORF">FJV41_13270</name>
</gene>
<accession>A0A540X2K9</accession>
<feature type="transmembrane region" description="Helical" evidence="10">
    <location>
        <begin position="20"/>
        <end position="39"/>
    </location>
</feature>